<evidence type="ECO:0000313" key="10">
    <source>
        <dbReference type="Proteomes" id="UP000639396"/>
    </source>
</evidence>
<dbReference type="SMART" id="SM00382">
    <property type="entry name" value="AAA"/>
    <property type="match status" value="1"/>
</dbReference>
<dbReference type="FunFam" id="3.40.50.300:FF:000425">
    <property type="entry name" value="Probable ABC transporter, ATP-binding subunit"/>
    <property type="match status" value="1"/>
</dbReference>
<dbReference type="GO" id="GO:0015418">
    <property type="term" value="F:ABC-type quaternary ammonium compound transporting activity"/>
    <property type="evidence" value="ECO:0007669"/>
    <property type="project" value="UniProtKB-EC"/>
</dbReference>
<protein>
    <recommendedName>
        <fullName evidence="7">Carnitine transport ATP-binding protein OpuCA</fullName>
        <ecNumber evidence="6">7.6.2.9</ecNumber>
    </recommendedName>
</protein>
<dbReference type="EMBL" id="JACXJA010000030">
    <property type="protein sequence ID" value="MBD2864526.1"/>
    <property type="molecule type" value="Genomic_DNA"/>
</dbReference>
<dbReference type="InterPro" id="IPR003593">
    <property type="entry name" value="AAA+_ATPase"/>
</dbReference>
<evidence type="ECO:0000256" key="1">
    <source>
        <dbReference type="ARBA" id="ARBA00022448"/>
    </source>
</evidence>
<gene>
    <name evidence="9" type="ORF">IDH45_21280</name>
</gene>
<keyword evidence="10" id="KW-1185">Reference proteome</keyword>
<dbReference type="EC" id="7.6.2.9" evidence="6"/>
<name>A0A927H0W2_9BACL</name>
<dbReference type="Pfam" id="PF00005">
    <property type="entry name" value="ABC_tran"/>
    <property type="match status" value="1"/>
</dbReference>
<evidence type="ECO:0000256" key="7">
    <source>
        <dbReference type="ARBA" id="ARBA00070305"/>
    </source>
</evidence>
<evidence type="ECO:0000256" key="3">
    <source>
        <dbReference type="ARBA" id="ARBA00022840"/>
    </source>
</evidence>
<dbReference type="SUPFAM" id="SSF52540">
    <property type="entry name" value="P-loop containing nucleoside triphosphate hydrolases"/>
    <property type="match status" value="1"/>
</dbReference>
<feature type="domain" description="ABC transporter" evidence="8">
    <location>
        <begin position="4"/>
        <end position="231"/>
    </location>
</feature>
<dbReference type="PANTHER" id="PTHR42788:SF13">
    <property type="entry name" value="ALIPHATIC SULFONATES IMPORT ATP-BINDING PROTEIN SSUB"/>
    <property type="match status" value="1"/>
</dbReference>
<evidence type="ECO:0000256" key="5">
    <source>
        <dbReference type="ARBA" id="ARBA00063934"/>
    </source>
</evidence>
<dbReference type="InterPro" id="IPR027417">
    <property type="entry name" value="P-loop_NTPase"/>
</dbReference>
<comment type="subunit">
    <text evidence="5">The complex is composed of two ATP-binding proteins (OpuCA), two transmembrane proteins (OpuCB and OpuCD) and a solute-binding protein (OpuCC).</text>
</comment>
<keyword evidence="3 9" id="KW-0067">ATP-binding</keyword>
<organism evidence="9 10">
    <name type="scientific">Paenibacillus oceani</name>
    <dbReference type="NCBI Taxonomy" id="2772510"/>
    <lineage>
        <taxon>Bacteria</taxon>
        <taxon>Bacillati</taxon>
        <taxon>Bacillota</taxon>
        <taxon>Bacilli</taxon>
        <taxon>Bacillales</taxon>
        <taxon>Paenibacillaceae</taxon>
        <taxon>Paenibacillus</taxon>
    </lineage>
</organism>
<evidence type="ECO:0000259" key="8">
    <source>
        <dbReference type="PROSITE" id="PS50893"/>
    </source>
</evidence>
<dbReference type="Gene3D" id="3.40.50.300">
    <property type="entry name" value="P-loop containing nucleotide triphosphate hydrolases"/>
    <property type="match status" value="1"/>
</dbReference>
<proteinExistence type="predicted"/>
<dbReference type="PROSITE" id="PS00211">
    <property type="entry name" value="ABC_TRANSPORTER_1"/>
    <property type="match status" value="1"/>
</dbReference>
<keyword evidence="1" id="KW-0813">Transport</keyword>
<reference evidence="9" key="1">
    <citation type="submission" date="2020-09" db="EMBL/GenBank/DDBJ databases">
        <title>A novel bacterium of genus Paenibacillus, isolated from South China Sea.</title>
        <authorList>
            <person name="Huang H."/>
            <person name="Mo K."/>
            <person name="Hu Y."/>
        </authorList>
    </citation>
    <scope>NUCLEOTIDE SEQUENCE</scope>
    <source>
        <strain evidence="9">IB182363</strain>
    </source>
</reference>
<sequence>MQTIQIDRVSKKFGQLEVLSDIDFTIEKGEFAAIVGPSGCGKSTVLRMIAGLETASEGQVLANGQRIQKPDPQRVLIFQEHALYPWRTVDDNVGFGLELAKVPAKERRIRVNEVLEKVGLSGFQSYYPSQLSGGMKQRVSIARALVLNPEVLLLDEPYGALDAITRLTMQNELIKLWRGSGMTVLLITHDIDEAVYLADTIYVMSPRPGRITEKFQTAMLRPRDRNSSEFVKLRHQIMDSLDIGTYSI</sequence>
<dbReference type="AlphaFoldDB" id="A0A927H0W2"/>
<evidence type="ECO:0000256" key="4">
    <source>
        <dbReference type="ARBA" id="ARBA00052482"/>
    </source>
</evidence>
<accession>A0A927H0W2</accession>
<dbReference type="Proteomes" id="UP000639396">
    <property type="component" value="Unassembled WGS sequence"/>
</dbReference>
<dbReference type="PANTHER" id="PTHR42788">
    <property type="entry name" value="TAURINE IMPORT ATP-BINDING PROTEIN-RELATED"/>
    <property type="match status" value="1"/>
</dbReference>
<comment type="caution">
    <text evidence="9">The sequence shown here is derived from an EMBL/GenBank/DDBJ whole genome shotgun (WGS) entry which is preliminary data.</text>
</comment>
<dbReference type="GO" id="GO:0016887">
    <property type="term" value="F:ATP hydrolysis activity"/>
    <property type="evidence" value="ECO:0007669"/>
    <property type="project" value="InterPro"/>
</dbReference>
<dbReference type="CDD" id="cd03293">
    <property type="entry name" value="ABC_NrtD_SsuB_transporters"/>
    <property type="match status" value="1"/>
</dbReference>
<keyword evidence="2" id="KW-0547">Nucleotide-binding</keyword>
<evidence type="ECO:0000256" key="6">
    <source>
        <dbReference type="ARBA" id="ARBA00066388"/>
    </source>
</evidence>
<dbReference type="InterPro" id="IPR003439">
    <property type="entry name" value="ABC_transporter-like_ATP-bd"/>
</dbReference>
<dbReference type="RefSeq" id="WP_190930149.1">
    <property type="nucleotide sequence ID" value="NZ_JACXJA010000030.1"/>
</dbReference>
<dbReference type="InterPro" id="IPR050166">
    <property type="entry name" value="ABC_transporter_ATP-bind"/>
</dbReference>
<dbReference type="PROSITE" id="PS50893">
    <property type="entry name" value="ABC_TRANSPORTER_2"/>
    <property type="match status" value="1"/>
</dbReference>
<evidence type="ECO:0000256" key="2">
    <source>
        <dbReference type="ARBA" id="ARBA00022741"/>
    </source>
</evidence>
<comment type="catalytic activity">
    <reaction evidence="4">
        <text>a quaternary ammonium(out) + ATP + H2O = a quaternary ammonium(in) + ADP + phosphate + H(+)</text>
        <dbReference type="Rhea" id="RHEA:11036"/>
        <dbReference type="ChEBI" id="CHEBI:15377"/>
        <dbReference type="ChEBI" id="CHEBI:15378"/>
        <dbReference type="ChEBI" id="CHEBI:30616"/>
        <dbReference type="ChEBI" id="CHEBI:35267"/>
        <dbReference type="ChEBI" id="CHEBI:43474"/>
        <dbReference type="ChEBI" id="CHEBI:456216"/>
        <dbReference type="EC" id="7.6.2.9"/>
    </reaction>
</comment>
<dbReference type="GO" id="GO:0005524">
    <property type="term" value="F:ATP binding"/>
    <property type="evidence" value="ECO:0007669"/>
    <property type="project" value="UniProtKB-KW"/>
</dbReference>
<dbReference type="InterPro" id="IPR017871">
    <property type="entry name" value="ABC_transporter-like_CS"/>
</dbReference>
<evidence type="ECO:0000313" key="9">
    <source>
        <dbReference type="EMBL" id="MBD2864526.1"/>
    </source>
</evidence>